<dbReference type="Proteomes" id="UP001203852">
    <property type="component" value="Unassembled WGS sequence"/>
</dbReference>
<dbReference type="PANTHER" id="PTHR40626">
    <property type="entry name" value="MIP31509P"/>
    <property type="match status" value="1"/>
</dbReference>
<dbReference type="CDD" id="cd12148">
    <property type="entry name" value="fungal_TF_MHR"/>
    <property type="match status" value="1"/>
</dbReference>
<keyword evidence="4 7" id="KW-0863">Zinc-finger</keyword>
<dbReference type="GO" id="GO:0000785">
    <property type="term" value="C:chromatin"/>
    <property type="evidence" value="ECO:0007669"/>
    <property type="project" value="TreeGrafter"/>
</dbReference>
<dbReference type="Gene3D" id="3.30.160.60">
    <property type="entry name" value="Classic Zinc Finger"/>
    <property type="match status" value="2"/>
</dbReference>
<dbReference type="GO" id="GO:0000981">
    <property type="term" value="F:DNA-binding transcription factor activity, RNA polymerase II-specific"/>
    <property type="evidence" value="ECO:0007669"/>
    <property type="project" value="InterPro"/>
</dbReference>
<reference evidence="10" key="1">
    <citation type="journal article" date="2022" name="bioRxiv">
        <title>Deciphering the potential niche of two novel black yeast fungi from a biological soil crust based on their genomes, phenotypes, and melanin regulation.</title>
        <authorList>
            <consortium name="DOE Joint Genome Institute"/>
            <person name="Carr E.C."/>
            <person name="Barton Q."/>
            <person name="Grambo S."/>
            <person name="Sullivan M."/>
            <person name="Renfro C.M."/>
            <person name="Kuo A."/>
            <person name="Pangilinan J."/>
            <person name="Lipzen A."/>
            <person name="Keymanesh K."/>
            <person name="Savage E."/>
            <person name="Barry K."/>
            <person name="Grigoriev I.V."/>
            <person name="Riekhof W.R."/>
            <person name="Harris S.S."/>
        </authorList>
    </citation>
    <scope>NUCLEOTIDE SEQUENCE</scope>
    <source>
        <strain evidence="10">JF 03-4F</strain>
    </source>
</reference>
<accession>A0AAN6E1Q9</accession>
<evidence type="ECO:0000256" key="8">
    <source>
        <dbReference type="SAM" id="MobiDB-lite"/>
    </source>
</evidence>
<name>A0AAN6E1Q9_9EURO</name>
<dbReference type="SUPFAM" id="SSF57667">
    <property type="entry name" value="beta-beta-alpha zinc fingers"/>
    <property type="match status" value="1"/>
</dbReference>
<dbReference type="Pfam" id="PF00096">
    <property type="entry name" value="zf-C2H2"/>
    <property type="match status" value="1"/>
</dbReference>
<protein>
    <recommendedName>
        <fullName evidence="9">C2H2-type domain-containing protein</fullName>
    </recommendedName>
</protein>
<evidence type="ECO:0000313" key="11">
    <source>
        <dbReference type="Proteomes" id="UP001203852"/>
    </source>
</evidence>
<dbReference type="PROSITE" id="PS50157">
    <property type="entry name" value="ZINC_FINGER_C2H2_2"/>
    <property type="match status" value="2"/>
</dbReference>
<evidence type="ECO:0000313" key="10">
    <source>
        <dbReference type="EMBL" id="KAI1616306.1"/>
    </source>
</evidence>
<evidence type="ECO:0000256" key="2">
    <source>
        <dbReference type="ARBA" id="ARBA00022723"/>
    </source>
</evidence>
<evidence type="ECO:0000256" key="1">
    <source>
        <dbReference type="ARBA" id="ARBA00004123"/>
    </source>
</evidence>
<dbReference type="GO" id="GO:0005634">
    <property type="term" value="C:nucleus"/>
    <property type="evidence" value="ECO:0007669"/>
    <property type="project" value="UniProtKB-SubCell"/>
</dbReference>
<comment type="caution">
    <text evidence="10">The sequence shown here is derived from an EMBL/GenBank/DDBJ whole genome shotgun (WGS) entry which is preliminary data.</text>
</comment>
<dbReference type="Pfam" id="PF04082">
    <property type="entry name" value="Fungal_trans"/>
    <property type="match status" value="1"/>
</dbReference>
<proteinExistence type="predicted"/>
<evidence type="ECO:0000256" key="4">
    <source>
        <dbReference type="ARBA" id="ARBA00022771"/>
    </source>
</evidence>
<feature type="domain" description="C2H2-type" evidence="9">
    <location>
        <begin position="36"/>
        <end position="69"/>
    </location>
</feature>
<organism evidence="10 11">
    <name type="scientific">Exophiala viscosa</name>
    <dbReference type="NCBI Taxonomy" id="2486360"/>
    <lineage>
        <taxon>Eukaryota</taxon>
        <taxon>Fungi</taxon>
        <taxon>Dikarya</taxon>
        <taxon>Ascomycota</taxon>
        <taxon>Pezizomycotina</taxon>
        <taxon>Eurotiomycetes</taxon>
        <taxon>Chaetothyriomycetidae</taxon>
        <taxon>Chaetothyriales</taxon>
        <taxon>Herpotrichiellaceae</taxon>
        <taxon>Exophiala</taxon>
    </lineage>
</organism>
<feature type="region of interest" description="Disordered" evidence="8">
    <location>
        <begin position="62"/>
        <end position="91"/>
    </location>
</feature>
<evidence type="ECO:0000256" key="5">
    <source>
        <dbReference type="ARBA" id="ARBA00022833"/>
    </source>
</evidence>
<dbReference type="PANTHER" id="PTHR40626:SF3">
    <property type="entry name" value="TRANSCRIPTION FACTOR WITH C2H2 AND ZN(2)-CYS(6) DNA BINDING DOMAIN (EUROFUNG)-RELATED"/>
    <property type="match status" value="1"/>
</dbReference>
<dbReference type="EMBL" id="MU404351">
    <property type="protein sequence ID" value="KAI1616306.1"/>
    <property type="molecule type" value="Genomic_DNA"/>
</dbReference>
<dbReference type="FunFam" id="3.30.160.60:FF:000446">
    <property type="entry name" value="Zinc finger protein"/>
    <property type="match status" value="1"/>
</dbReference>
<evidence type="ECO:0000256" key="3">
    <source>
        <dbReference type="ARBA" id="ARBA00022737"/>
    </source>
</evidence>
<keyword evidence="5" id="KW-0862">Zinc</keyword>
<dbReference type="InterPro" id="IPR051059">
    <property type="entry name" value="VerF-like"/>
</dbReference>
<dbReference type="PROSITE" id="PS00028">
    <property type="entry name" value="ZINC_FINGER_C2H2_1"/>
    <property type="match status" value="1"/>
</dbReference>
<dbReference type="GO" id="GO:0000978">
    <property type="term" value="F:RNA polymerase II cis-regulatory region sequence-specific DNA binding"/>
    <property type="evidence" value="ECO:0007669"/>
    <property type="project" value="InterPro"/>
</dbReference>
<dbReference type="AlphaFoldDB" id="A0AAN6E1Q9"/>
<dbReference type="InterPro" id="IPR007219">
    <property type="entry name" value="XnlR_reg_dom"/>
</dbReference>
<dbReference type="SMART" id="SM00355">
    <property type="entry name" value="ZnF_C2H2"/>
    <property type="match status" value="2"/>
</dbReference>
<gene>
    <name evidence="10" type="ORF">EDD36DRAFT_428892</name>
</gene>
<dbReference type="InterPro" id="IPR013087">
    <property type="entry name" value="Znf_C2H2_type"/>
</dbReference>
<evidence type="ECO:0000259" key="9">
    <source>
        <dbReference type="PROSITE" id="PS50157"/>
    </source>
</evidence>
<keyword evidence="3" id="KW-0677">Repeat</keyword>
<sequence>MANYASLNVCPTCSKSYKRPEHLRRHQISHGTERPHECMGCGNTFQRSDVLKRHLRTCDNLFDHPAQSTEPSVKRRALSNPQTQPDPTISLLDSYDLPASTDENSIRHGGGAPSFTNIAGWVSCGLSSHDFDVPSDSWQDFLNLGSGVQSPASAMSDERHHDDRSLNFLANFTSETGLVDAFDCGTLEQRRRVATSFQNDVVGSKKHTAVPVPACADSTVAFAGNPTTSDVNEEYNSQAAVLQWLSDPLSLKSHEIITSIKDVVLQQSKNSCVDLSWSNTAEEACLHFFSPMNIRRYIHFYWAIWHPNVNIMHKATFHSASAKPALVAAMSVMGACVSPEPSDREDARRWFNCVEELVFSIDDLCDDSPVSSFCDTGEAQWWRGKLRALQAAYMVCLYQNWEGTHSSKRRIRRYRYSTMVAAARDTLHNARHPNYRQQNLCDFSFKNFAAREELIRVCLWIFLLDTAFVIFNNLPPRFDCRRLLQQSGARTARQCSAASGVVGFRFSFRDALSKPYR</sequence>
<keyword evidence="11" id="KW-1185">Reference proteome</keyword>
<dbReference type="GO" id="GO:0008270">
    <property type="term" value="F:zinc ion binding"/>
    <property type="evidence" value="ECO:0007669"/>
    <property type="project" value="UniProtKB-KW"/>
</dbReference>
<keyword evidence="6" id="KW-0539">Nucleus</keyword>
<dbReference type="GO" id="GO:0006351">
    <property type="term" value="P:DNA-templated transcription"/>
    <property type="evidence" value="ECO:0007669"/>
    <property type="project" value="InterPro"/>
</dbReference>
<comment type="subcellular location">
    <subcellularLocation>
        <location evidence="1">Nucleus</location>
    </subcellularLocation>
</comment>
<feature type="domain" description="C2H2-type" evidence="9">
    <location>
        <begin position="8"/>
        <end position="35"/>
    </location>
</feature>
<evidence type="ECO:0000256" key="6">
    <source>
        <dbReference type="ARBA" id="ARBA00023242"/>
    </source>
</evidence>
<keyword evidence="2" id="KW-0479">Metal-binding</keyword>
<evidence type="ECO:0000256" key="7">
    <source>
        <dbReference type="PROSITE-ProRule" id="PRU00042"/>
    </source>
</evidence>
<dbReference type="InterPro" id="IPR036236">
    <property type="entry name" value="Znf_C2H2_sf"/>
</dbReference>